<organism evidence="2 3">
    <name type="scientific">Tessaracoccus oleiagri</name>
    <dbReference type="NCBI Taxonomy" id="686624"/>
    <lineage>
        <taxon>Bacteria</taxon>
        <taxon>Bacillati</taxon>
        <taxon>Actinomycetota</taxon>
        <taxon>Actinomycetes</taxon>
        <taxon>Propionibacteriales</taxon>
        <taxon>Propionibacteriaceae</taxon>
        <taxon>Tessaracoccus</taxon>
    </lineage>
</organism>
<dbReference type="RefSeq" id="WP_176761747.1">
    <property type="nucleotide sequence ID" value="NZ_FNGP01000004.1"/>
</dbReference>
<dbReference type="EMBL" id="FNGP01000004">
    <property type="protein sequence ID" value="SDL63843.1"/>
    <property type="molecule type" value="Genomic_DNA"/>
</dbReference>
<dbReference type="PANTHER" id="PTHR40265:SF1">
    <property type="entry name" value="GLYOXALASE-LIKE DOMAIN-CONTAINING PROTEIN"/>
    <property type="match status" value="1"/>
</dbReference>
<dbReference type="Gene3D" id="3.10.180.10">
    <property type="entry name" value="2,3-Dihydroxybiphenyl 1,2-Dioxygenase, domain 1"/>
    <property type="match status" value="1"/>
</dbReference>
<protein>
    <submittedName>
        <fullName evidence="2">Glyoxalase-like domain-containing protein</fullName>
    </submittedName>
</protein>
<dbReference type="InterPro" id="IPR029068">
    <property type="entry name" value="Glyas_Bleomycin-R_OHBP_Dase"/>
</dbReference>
<dbReference type="InterPro" id="IPR025870">
    <property type="entry name" value="Glyoxalase-like_dom"/>
</dbReference>
<dbReference type="Pfam" id="PF13468">
    <property type="entry name" value="Glyoxalase_3"/>
    <property type="match status" value="1"/>
</dbReference>
<dbReference type="PANTHER" id="PTHR40265">
    <property type="entry name" value="BLL2707 PROTEIN"/>
    <property type="match status" value="1"/>
</dbReference>
<dbReference type="AlphaFoldDB" id="A0A1G9LPK7"/>
<dbReference type="SUPFAM" id="SSF54593">
    <property type="entry name" value="Glyoxalase/Bleomycin resistance protein/Dihydroxybiphenyl dioxygenase"/>
    <property type="match status" value="1"/>
</dbReference>
<accession>A0A1G9LPK7</accession>
<dbReference type="STRING" id="686624.SAMN04488242_2231"/>
<proteinExistence type="predicted"/>
<evidence type="ECO:0000313" key="3">
    <source>
        <dbReference type="Proteomes" id="UP000199475"/>
    </source>
</evidence>
<sequence length="210" mass="22340">MSTPLNLDHVVVATNNLAATVRDFEEATGVAPQAGGVHPQFGTRNYLVTFGGGAYLELIGLDPDIAVPGETRMFNLHRVITPVVATFAIHPSDPDDALRRAADLGLDLGPLAGGQRRDTEGNLLEWRLTRPLFAEESGVIPFLIDWGSTPTPAETVRAAAALDDFLVAHPDPDWVRQRYAALGTDLPVARADQPSLSLTVSGPGGAWTVS</sequence>
<feature type="domain" description="Glyoxalase-like" evidence="1">
    <location>
        <begin position="7"/>
        <end position="182"/>
    </location>
</feature>
<dbReference type="Proteomes" id="UP000199475">
    <property type="component" value="Unassembled WGS sequence"/>
</dbReference>
<gene>
    <name evidence="2" type="ORF">SAMN04488242_2231</name>
</gene>
<evidence type="ECO:0000313" key="2">
    <source>
        <dbReference type="EMBL" id="SDL63843.1"/>
    </source>
</evidence>
<evidence type="ECO:0000259" key="1">
    <source>
        <dbReference type="Pfam" id="PF13468"/>
    </source>
</evidence>
<name>A0A1G9LPK7_9ACTN</name>
<keyword evidence="3" id="KW-1185">Reference proteome</keyword>
<reference evidence="2 3" key="1">
    <citation type="submission" date="2016-10" db="EMBL/GenBank/DDBJ databases">
        <authorList>
            <person name="de Groot N.N."/>
        </authorList>
    </citation>
    <scope>NUCLEOTIDE SEQUENCE [LARGE SCALE GENOMIC DNA]</scope>
    <source>
        <strain evidence="2 3">CGMCC 1.9159</strain>
    </source>
</reference>